<name>C5FX78_ARTOC</name>
<gene>
    <name evidence="2" type="ORF">MCYG_07737</name>
</gene>
<dbReference type="GeneID" id="9225516"/>
<protein>
    <submittedName>
        <fullName evidence="2">Uncharacterized protein</fullName>
    </submittedName>
</protein>
<dbReference type="EMBL" id="DS995707">
    <property type="protein sequence ID" value="EEQ34918.1"/>
    <property type="molecule type" value="Genomic_DNA"/>
</dbReference>
<dbReference type="RefSeq" id="XP_002843954.1">
    <property type="nucleotide sequence ID" value="XM_002843908.1"/>
</dbReference>
<keyword evidence="1" id="KW-0732">Signal</keyword>
<dbReference type="Proteomes" id="UP000002035">
    <property type="component" value="Unassembled WGS sequence"/>
</dbReference>
<reference evidence="3" key="1">
    <citation type="journal article" date="2012" name="MBio">
        <title>Comparative genome analysis of Trichophyton rubrum and related dermatophytes reveals candidate genes involved in infection.</title>
        <authorList>
            <person name="Martinez D.A."/>
            <person name="Oliver B.G."/>
            <person name="Graeser Y."/>
            <person name="Goldberg J.M."/>
            <person name="Li W."/>
            <person name="Martinez-Rossi N.M."/>
            <person name="Monod M."/>
            <person name="Shelest E."/>
            <person name="Barton R.C."/>
            <person name="Birch E."/>
            <person name="Brakhage A.A."/>
            <person name="Chen Z."/>
            <person name="Gurr S.J."/>
            <person name="Heiman D."/>
            <person name="Heitman J."/>
            <person name="Kosti I."/>
            <person name="Rossi A."/>
            <person name="Saif S."/>
            <person name="Samalova M."/>
            <person name="Saunders C.W."/>
            <person name="Shea T."/>
            <person name="Summerbell R.C."/>
            <person name="Xu J."/>
            <person name="Young S."/>
            <person name="Zeng Q."/>
            <person name="Birren B.W."/>
            <person name="Cuomo C.A."/>
            <person name="White T.C."/>
        </authorList>
    </citation>
    <scope>NUCLEOTIDE SEQUENCE [LARGE SCALE GENOMIC DNA]</scope>
    <source>
        <strain evidence="3">ATCC MYA-4605 / CBS 113480</strain>
    </source>
</reference>
<sequence length="165" mass="18118">MRVTSLFVANLLVTLAATASTFLNGIFTIFDDSNGDKFGIGTSGPLLGLIEIRPNATTQWFIEPVPGSASQVIIRDPESNKYISFPGLKEGATATLTETTPTVITISPVGNLRFQFTSGLVCTIERHSTVDLRWVWRLRGNPDRPYKRKLISMLGKPSPQPSEHE</sequence>
<dbReference type="OMA" id="FYLTAER"/>
<keyword evidence="3" id="KW-1185">Reference proteome</keyword>
<dbReference type="VEuPathDB" id="FungiDB:MCYG_07737"/>
<feature type="signal peptide" evidence="1">
    <location>
        <begin position="1"/>
        <end position="18"/>
    </location>
</feature>
<dbReference type="OrthoDB" id="10419248at2759"/>
<dbReference type="HOGENOM" id="CLU_1610346_0_0_1"/>
<evidence type="ECO:0000256" key="1">
    <source>
        <dbReference type="SAM" id="SignalP"/>
    </source>
</evidence>
<dbReference type="AlphaFoldDB" id="C5FX78"/>
<dbReference type="eggNOG" id="ENOG502TB3I">
    <property type="taxonomic scope" value="Eukaryota"/>
</dbReference>
<feature type="chain" id="PRO_5002949745" evidence="1">
    <location>
        <begin position="19"/>
        <end position="165"/>
    </location>
</feature>
<evidence type="ECO:0000313" key="2">
    <source>
        <dbReference type="EMBL" id="EEQ34918.1"/>
    </source>
</evidence>
<evidence type="ECO:0000313" key="3">
    <source>
        <dbReference type="Proteomes" id="UP000002035"/>
    </source>
</evidence>
<accession>C5FX78</accession>
<organism evidence="2 3">
    <name type="scientific">Arthroderma otae (strain ATCC MYA-4605 / CBS 113480)</name>
    <name type="common">Microsporum canis</name>
    <dbReference type="NCBI Taxonomy" id="554155"/>
    <lineage>
        <taxon>Eukaryota</taxon>
        <taxon>Fungi</taxon>
        <taxon>Dikarya</taxon>
        <taxon>Ascomycota</taxon>
        <taxon>Pezizomycotina</taxon>
        <taxon>Eurotiomycetes</taxon>
        <taxon>Eurotiomycetidae</taxon>
        <taxon>Onygenales</taxon>
        <taxon>Arthrodermataceae</taxon>
        <taxon>Microsporum</taxon>
    </lineage>
</organism>
<proteinExistence type="predicted"/>